<sequence>MFVFSSEAALASRDLSNRKRKPAIEPGTERSITKRNILTAWDIRNQYLRGVDRMWQSAPLYWNFVFNLSTENIGILKTDMSIFIDCYEMRRSIEWVIQPESRVGRSKSEWADALSTSYKFHGKTKSLLREVEFRSTSGQFINFEKFERETPGYPSLPPVVIMETDVVPPPELPAYYKVENDLITVGRKLISSIDIARISGKNIDRNLWSEEIKKWRAETNGNSTITGVNEDASSAQVPVEQSHRVRPSQSPSFFTDAMSVMQSDTQRRAAVQNGQHPLFSDPNDVVSQPLALGRANPSAWVEPGAHQQYAQLSTHQEMTVNPAPSGSARPLHTAQQHSNALFPLPASCATATSPVYVGGRQQAQRLATSLSSAYRESNPAPASTALLSHSQRHAGGGRANKELPRLAEKHQSGSGAPGRSRMPHEDEERRRFVSLADDDVPESRWSTLAQVGDYEPEQPHASGSTPTPPVPRRTATQLTDVSTAPPDYTSLYDGPQVNDHGDWIQDGRVVHAREYRDMPAHSAGGAQGRGAPGARPNRY</sequence>
<keyword evidence="3" id="KW-1185">Reference proteome</keyword>
<organism evidence="2 3">
    <name type="scientific">Cylindrobasidium torrendii FP15055 ss-10</name>
    <dbReference type="NCBI Taxonomy" id="1314674"/>
    <lineage>
        <taxon>Eukaryota</taxon>
        <taxon>Fungi</taxon>
        <taxon>Dikarya</taxon>
        <taxon>Basidiomycota</taxon>
        <taxon>Agaricomycotina</taxon>
        <taxon>Agaricomycetes</taxon>
        <taxon>Agaricomycetidae</taxon>
        <taxon>Agaricales</taxon>
        <taxon>Marasmiineae</taxon>
        <taxon>Physalacriaceae</taxon>
        <taxon>Cylindrobasidium</taxon>
    </lineage>
</organism>
<gene>
    <name evidence="2" type="ORF">CYLTODRAFT_416977</name>
</gene>
<evidence type="ECO:0000313" key="2">
    <source>
        <dbReference type="EMBL" id="KIY73601.1"/>
    </source>
</evidence>
<evidence type="ECO:0000313" key="3">
    <source>
        <dbReference type="Proteomes" id="UP000054007"/>
    </source>
</evidence>
<name>A0A0D7BVE8_9AGAR</name>
<protein>
    <submittedName>
        <fullName evidence="2">Uncharacterized protein</fullName>
    </submittedName>
</protein>
<dbReference type="AlphaFoldDB" id="A0A0D7BVE8"/>
<reference evidence="2 3" key="1">
    <citation type="journal article" date="2015" name="Fungal Genet. Biol.">
        <title>Evolution of novel wood decay mechanisms in Agaricales revealed by the genome sequences of Fistulina hepatica and Cylindrobasidium torrendii.</title>
        <authorList>
            <person name="Floudas D."/>
            <person name="Held B.W."/>
            <person name="Riley R."/>
            <person name="Nagy L.G."/>
            <person name="Koehler G."/>
            <person name="Ransdell A.S."/>
            <person name="Younus H."/>
            <person name="Chow J."/>
            <person name="Chiniquy J."/>
            <person name="Lipzen A."/>
            <person name="Tritt A."/>
            <person name="Sun H."/>
            <person name="Haridas S."/>
            <person name="LaButti K."/>
            <person name="Ohm R.A."/>
            <person name="Kues U."/>
            <person name="Blanchette R.A."/>
            <person name="Grigoriev I.V."/>
            <person name="Minto R.E."/>
            <person name="Hibbett D.S."/>
        </authorList>
    </citation>
    <scope>NUCLEOTIDE SEQUENCE [LARGE SCALE GENOMIC DNA]</scope>
    <source>
        <strain evidence="2 3">FP15055 ss-10</strain>
    </source>
</reference>
<dbReference type="EMBL" id="KN880435">
    <property type="protein sequence ID" value="KIY73601.1"/>
    <property type="molecule type" value="Genomic_DNA"/>
</dbReference>
<proteinExistence type="predicted"/>
<feature type="compositionally biased region" description="Polar residues" evidence="1">
    <location>
        <begin position="223"/>
        <end position="236"/>
    </location>
</feature>
<evidence type="ECO:0000256" key="1">
    <source>
        <dbReference type="SAM" id="MobiDB-lite"/>
    </source>
</evidence>
<feature type="region of interest" description="Disordered" evidence="1">
    <location>
        <begin position="453"/>
        <end position="539"/>
    </location>
</feature>
<feature type="compositionally biased region" description="Basic and acidic residues" evidence="1">
    <location>
        <begin position="499"/>
        <end position="519"/>
    </location>
</feature>
<feature type="region of interest" description="Disordered" evidence="1">
    <location>
        <begin position="223"/>
        <end position="251"/>
    </location>
</feature>
<dbReference type="Proteomes" id="UP000054007">
    <property type="component" value="Unassembled WGS sequence"/>
</dbReference>
<accession>A0A0D7BVE8</accession>
<feature type="region of interest" description="Disordered" evidence="1">
    <location>
        <begin position="389"/>
        <end position="429"/>
    </location>
</feature>
<feature type="compositionally biased region" description="Basic and acidic residues" evidence="1">
    <location>
        <begin position="399"/>
        <end position="411"/>
    </location>
</feature>